<feature type="non-terminal residue" evidence="1">
    <location>
        <position position="1"/>
    </location>
</feature>
<comment type="caution">
    <text evidence="1">The sequence shown here is derived from an EMBL/GenBank/DDBJ whole genome shotgun (WGS) entry which is preliminary data.</text>
</comment>
<dbReference type="EMBL" id="BARS01013821">
    <property type="protein sequence ID" value="GAF87354.1"/>
    <property type="molecule type" value="Genomic_DNA"/>
</dbReference>
<sequence length="86" mass="9483">DRRRAARTHAILVAERARRAVGVRETVHAPVVLFIAKLTRTRIAAADARAPAARIRLRAEQVIIAERTVLYSSQGVAVAFRTGRIT</sequence>
<accession>X0T277</accession>
<evidence type="ECO:0000313" key="1">
    <source>
        <dbReference type="EMBL" id="GAF87354.1"/>
    </source>
</evidence>
<dbReference type="AlphaFoldDB" id="X0T277"/>
<gene>
    <name evidence="1" type="ORF">S01H1_23739</name>
</gene>
<proteinExistence type="predicted"/>
<name>X0T277_9ZZZZ</name>
<organism evidence="1">
    <name type="scientific">marine sediment metagenome</name>
    <dbReference type="NCBI Taxonomy" id="412755"/>
    <lineage>
        <taxon>unclassified sequences</taxon>
        <taxon>metagenomes</taxon>
        <taxon>ecological metagenomes</taxon>
    </lineage>
</organism>
<protein>
    <submittedName>
        <fullName evidence="1">Uncharacterized protein</fullName>
    </submittedName>
</protein>
<reference evidence="1" key="1">
    <citation type="journal article" date="2014" name="Front. Microbiol.">
        <title>High frequency of phylogenetically diverse reductive dehalogenase-homologous genes in deep subseafloor sedimentary metagenomes.</title>
        <authorList>
            <person name="Kawai M."/>
            <person name="Futagami T."/>
            <person name="Toyoda A."/>
            <person name="Takaki Y."/>
            <person name="Nishi S."/>
            <person name="Hori S."/>
            <person name="Arai W."/>
            <person name="Tsubouchi T."/>
            <person name="Morono Y."/>
            <person name="Uchiyama I."/>
            <person name="Ito T."/>
            <person name="Fujiyama A."/>
            <person name="Inagaki F."/>
            <person name="Takami H."/>
        </authorList>
    </citation>
    <scope>NUCLEOTIDE SEQUENCE</scope>
    <source>
        <strain evidence="1">Expedition CK06-06</strain>
    </source>
</reference>